<evidence type="ECO:0000256" key="6">
    <source>
        <dbReference type="SAM" id="Phobius"/>
    </source>
</evidence>
<dbReference type="GO" id="GO:0005886">
    <property type="term" value="C:plasma membrane"/>
    <property type="evidence" value="ECO:0007669"/>
    <property type="project" value="UniProtKB-SubCell"/>
</dbReference>
<proteinExistence type="predicted"/>
<dbReference type="InterPro" id="IPR027379">
    <property type="entry name" value="CLS_N"/>
</dbReference>
<comment type="subcellular location">
    <subcellularLocation>
        <location evidence="1">Cell membrane</location>
        <topology evidence="1">Multi-pass membrane protein</topology>
    </subcellularLocation>
</comment>
<evidence type="ECO:0000313" key="9">
    <source>
        <dbReference type="Proteomes" id="UP000763505"/>
    </source>
</evidence>
<dbReference type="EMBL" id="DYYI01000006">
    <property type="protein sequence ID" value="HJE18835.1"/>
    <property type="molecule type" value="Genomic_DNA"/>
</dbReference>
<evidence type="ECO:0000313" key="8">
    <source>
        <dbReference type="EMBL" id="HJE18835.1"/>
    </source>
</evidence>
<evidence type="ECO:0000256" key="3">
    <source>
        <dbReference type="ARBA" id="ARBA00022692"/>
    </source>
</evidence>
<keyword evidence="2" id="KW-1003">Cell membrane</keyword>
<name>A0A921B4M9_9STAP</name>
<keyword evidence="4 6" id="KW-1133">Transmembrane helix</keyword>
<evidence type="ECO:0000256" key="2">
    <source>
        <dbReference type="ARBA" id="ARBA00022475"/>
    </source>
</evidence>
<protein>
    <submittedName>
        <fullName evidence="8">PLDc N-terminal domain-containing protein</fullName>
    </submittedName>
</protein>
<accession>A0A921B4M9</accession>
<reference evidence="8" key="1">
    <citation type="journal article" date="2021" name="PeerJ">
        <title>Extensive microbial diversity within the chicken gut microbiome revealed by metagenomics and culture.</title>
        <authorList>
            <person name="Gilroy R."/>
            <person name="Ravi A."/>
            <person name="Getino M."/>
            <person name="Pursley I."/>
            <person name="Horton D.L."/>
            <person name="Alikhan N.F."/>
            <person name="Baker D."/>
            <person name="Gharbi K."/>
            <person name="Hall N."/>
            <person name="Watson M."/>
            <person name="Adriaenssens E.M."/>
            <person name="Foster-Nyarko E."/>
            <person name="Jarju S."/>
            <person name="Secka A."/>
            <person name="Antonio M."/>
            <person name="Oren A."/>
            <person name="Chaudhuri R.R."/>
            <person name="La Ragione R."/>
            <person name="Hildebrand F."/>
            <person name="Pallen M.J."/>
        </authorList>
    </citation>
    <scope>NUCLEOTIDE SEQUENCE</scope>
    <source>
        <strain evidence="8">6019</strain>
    </source>
</reference>
<evidence type="ECO:0000256" key="4">
    <source>
        <dbReference type="ARBA" id="ARBA00022989"/>
    </source>
</evidence>
<dbReference type="Proteomes" id="UP000763505">
    <property type="component" value="Unassembled WGS sequence"/>
</dbReference>
<evidence type="ECO:0000256" key="1">
    <source>
        <dbReference type="ARBA" id="ARBA00004651"/>
    </source>
</evidence>
<feature type="transmembrane region" description="Helical" evidence="6">
    <location>
        <begin position="47"/>
        <end position="65"/>
    </location>
</feature>
<organism evidence="8 9">
    <name type="scientific">Aliicoccus persicus</name>
    <dbReference type="NCBI Taxonomy" id="930138"/>
    <lineage>
        <taxon>Bacteria</taxon>
        <taxon>Bacillati</taxon>
        <taxon>Bacillota</taxon>
        <taxon>Bacilli</taxon>
        <taxon>Bacillales</taxon>
        <taxon>Staphylococcaceae</taxon>
        <taxon>Aliicoccus</taxon>
    </lineage>
</organism>
<sequence>MSFDDIWLPDFWPILMPIFILQILLLLVTFIMCLFKREFNYLNKFKWLLVIVFVHMIGPLLFLILERD</sequence>
<keyword evidence="5 6" id="KW-0472">Membrane</keyword>
<evidence type="ECO:0000256" key="5">
    <source>
        <dbReference type="ARBA" id="ARBA00023136"/>
    </source>
</evidence>
<feature type="transmembrane region" description="Helical" evidence="6">
    <location>
        <begin position="12"/>
        <end position="35"/>
    </location>
</feature>
<dbReference type="Pfam" id="PF13396">
    <property type="entry name" value="PLDc_N"/>
    <property type="match status" value="1"/>
</dbReference>
<evidence type="ECO:0000259" key="7">
    <source>
        <dbReference type="Pfam" id="PF13396"/>
    </source>
</evidence>
<feature type="domain" description="Cardiolipin synthase N-terminal" evidence="7">
    <location>
        <begin position="25"/>
        <end position="65"/>
    </location>
</feature>
<dbReference type="AlphaFoldDB" id="A0A921B4M9"/>
<keyword evidence="3 6" id="KW-0812">Transmembrane</keyword>
<reference evidence="8" key="2">
    <citation type="submission" date="2021-09" db="EMBL/GenBank/DDBJ databases">
        <authorList>
            <person name="Gilroy R."/>
        </authorList>
    </citation>
    <scope>NUCLEOTIDE SEQUENCE</scope>
    <source>
        <strain evidence="8">6019</strain>
    </source>
</reference>
<comment type="caution">
    <text evidence="8">The sequence shown here is derived from an EMBL/GenBank/DDBJ whole genome shotgun (WGS) entry which is preliminary data.</text>
</comment>
<gene>
    <name evidence="8" type="ORF">K8V35_00590</name>
</gene>